<keyword evidence="4" id="KW-0328">Glycosyltransferase</keyword>
<reference evidence="5" key="1">
    <citation type="journal article" date="2019" name="Int. J. Syst. Evol. Microbiol.">
        <title>The Global Catalogue of Microorganisms (GCM) 10K type strain sequencing project: providing services to taxonomists for standard genome sequencing and annotation.</title>
        <authorList>
            <consortium name="The Broad Institute Genomics Platform"/>
            <consortium name="The Broad Institute Genome Sequencing Center for Infectious Disease"/>
            <person name="Wu L."/>
            <person name="Ma J."/>
        </authorList>
    </citation>
    <scope>NUCLEOTIDE SEQUENCE [LARGE SCALE GENOMIC DNA]</scope>
    <source>
        <strain evidence="5">JCM 12763</strain>
    </source>
</reference>
<evidence type="ECO:0000313" key="4">
    <source>
        <dbReference type="EMBL" id="MFC6057149.1"/>
    </source>
</evidence>
<dbReference type="InterPro" id="IPR029044">
    <property type="entry name" value="Nucleotide-diphossugar_trans"/>
</dbReference>
<dbReference type="SUPFAM" id="SSF53448">
    <property type="entry name" value="Nucleotide-diphospho-sugar transferases"/>
    <property type="match status" value="1"/>
</dbReference>
<dbReference type="PANTHER" id="PTHR22916">
    <property type="entry name" value="GLYCOSYLTRANSFERASE"/>
    <property type="match status" value="1"/>
</dbReference>
<dbReference type="RefSeq" id="WP_386398343.1">
    <property type="nucleotide sequence ID" value="NZ_JBHSPT010000038.1"/>
</dbReference>
<sequence length="670" mass="74371">MTVKVSVVIAVYNPGKYVEDCITGLLRQSLTPDEFEVLFVDDGSTDETPARLDRLAAEHPHIHVIHQEASGWSGKPRNTGIDAARGEYVMFADHDDWLGDEALERMYDYGKANNADVVVGKMAGIGRPVPQELFRVNRPRATVENAPLIDSLTPHKMFRREFLAQHGMRFKEGRRRLEDHVFVVEAYLRAESVAVLGDYLCYYHITRDDGSNAGFQRFDPAGYFDNLREALDVVEELTEPGPLRDKLFSRWLRVEMVERLRGNRLLKLPEDYAEELYREIRGVITERFGPGVFAGVAPTQRVVAGLVAAGHYQDVRALAHWEAGIRPTGTLDSLAWEGGVLNIGFTSEYQVDGEPMTFRREGEGEDERDLLGLPLSDKALEALAGQGITLDAPVDKSDVDLVVRHRENAVQYYLPVDCEPHRLDAEDGSFRQRITARAVLDPETAAAAKPLDKGIWDLHLRIKSCGWSKETRLGAVRGEDAEAGRLAALTGEPRRLVLPYWTDGPGNLSLDVDQHTNKLEREAVSLMDPAEAVVEGSAVRLPLPLHVAADAGDPVQLRFERKNVGKFPADAEVSGRTVSATLPLEKLTGKRWAVRIGVPSADRGEAKWTRLPVDVVVSDDGTARVIDRHTPPAGTASGKPDPMPSAQPRPLWRRAAGRIKRSLTNQQKKN</sequence>
<dbReference type="InterPro" id="IPR054028">
    <property type="entry name" value="TarS/TarP_linker"/>
</dbReference>
<dbReference type="CDD" id="cd00761">
    <property type="entry name" value="Glyco_tranf_GTA_type"/>
    <property type="match status" value="1"/>
</dbReference>
<evidence type="ECO:0000259" key="3">
    <source>
        <dbReference type="Pfam" id="PF22181"/>
    </source>
</evidence>
<dbReference type="Pfam" id="PF00535">
    <property type="entry name" value="Glycos_transf_2"/>
    <property type="match status" value="1"/>
</dbReference>
<gene>
    <name evidence="4" type="ORF">ACFP50_17230</name>
</gene>
<dbReference type="GO" id="GO:0016757">
    <property type="term" value="F:glycosyltransferase activity"/>
    <property type="evidence" value="ECO:0007669"/>
    <property type="project" value="UniProtKB-KW"/>
</dbReference>
<keyword evidence="5" id="KW-1185">Reference proteome</keyword>
<proteinExistence type="predicted"/>
<protein>
    <submittedName>
        <fullName evidence="4">Glycosyltransferase</fullName>
        <ecNumber evidence="4">2.4.-.-</ecNumber>
    </submittedName>
</protein>
<evidence type="ECO:0000256" key="1">
    <source>
        <dbReference type="SAM" id="MobiDB-lite"/>
    </source>
</evidence>
<dbReference type="Proteomes" id="UP001596242">
    <property type="component" value="Unassembled WGS sequence"/>
</dbReference>
<evidence type="ECO:0000313" key="5">
    <source>
        <dbReference type="Proteomes" id="UP001596242"/>
    </source>
</evidence>
<dbReference type="Pfam" id="PF22181">
    <property type="entry name" value="TarS_linker"/>
    <property type="match status" value="1"/>
</dbReference>
<feature type="domain" description="Glycosyltransferase 2-like" evidence="2">
    <location>
        <begin position="6"/>
        <end position="128"/>
    </location>
</feature>
<dbReference type="EMBL" id="JBHSPT010000038">
    <property type="protein sequence ID" value="MFC6057149.1"/>
    <property type="molecule type" value="Genomic_DNA"/>
</dbReference>
<comment type="caution">
    <text evidence="4">The sequence shown here is derived from an EMBL/GenBank/DDBJ whole genome shotgun (WGS) entry which is preliminary data.</text>
</comment>
<feature type="domain" description="TarS/TarP linker" evidence="3">
    <location>
        <begin position="220"/>
        <end position="319"/>
    </location>
</feature>
<dbReference type="InterPro" id="IPR001173">
    <property type="entry name" value="Glyco_trans_2-like"/>
</dbReference>
<organism evidence="4 5">
    <name type="scientific">Streptomyces pratens</name>
    <dbReference type="NCBI Taxonomy" id="887456"/>
    <lineage>
        <taxon>Bacteria</taxon>
        <taxon>Bacillati</taxon>
        <taxon>Actinomycetota</taxon>
        <taxon>Actinomycetes</taxon>
        <taxon>Kitasatosporales</taxon>
        <taxon>Streptomycetaceae</taxon>
        <taxon>Streptomyces</taxon>
    </lineage>
</organism>
<keyword evidence="4" id="KW-0808">Transferase</keyword>
<dbReference type="PANTHER" id="PTHR22916:SF3">
    <property type="entry name" value="UDP-GLCNAC:BETAGAL BETA-1,3-N-ACETYLGLUCOSAMINYLTRANSFERASE-LIKE PROTEIN 1"/>
    <property type="match status" value="1"/>
</dbReference>
<dbReference type="Gene3D" id="3.90.550.10">
    <property type="entry name" value="Spore Coat Polysaccharide Biosynthesis Protein SpsA, Chain A"/>
    <property type="match status" value="1"/>
</dbReference>
<dbReference type="EC" id="2.4.-.-" evidence="4"/>
<accession>A0ABW1M1A6</accession>
<evidence type="ECO:0000259" key="2">
    <source>
        <dbReference type="Pfam" id="PF00535"/>
    </source>
</evidence>
<feature type="region of interest" description="Disordered" evidence="1">
    <location>
        <begin position="625"/>
        <end position="651"/>
    </location>
</feature>
<name>A0ABW1M1A6_9ACTN</name>